<dbReference type="Gene3D" id="2.60.450.10">
    <property type="entry name" value="Lipopolysaccharide (LPS) transport protein A like domain"/>
    <property type="match status" value="1"/>
</dbReference>
<comment type="caution">
    <text evidence="2">The sequence shown here is derived from an EMBL/GenBank/DDBJ whole genome shotgun (WGS) entry which is preliminary data.</text>
</comment>
<evidence type="ECO:0000313" key="2">
    <source>
        <dbReference type="EMBL" id="HDD53181.1"/>
    </source>
</evidence>
<name>A0A7C0U6R1_9BACT</name>
<accession>A0A7C0U6R1</accession>
<dbReference type="AlphaFoldDB" id="A0A7C0U6R1"/>
<dbReference type="GO" id="GO:0005886">
    <property type="term" value="C:plasma membrane"/>
    <property type="evidence" value="ECO:0007669"/>
    <property type="project" value="InterPro"/>
</dbReference>
<protein>
    <submittedName>
        <fullName evidence="2">LPS export ABC transporter periplasmic protein LptC</fullName>
    </submittedName>
</protein>
<reference evidence="2" key="1">
    <citation type="journal article" date="2020" name="mSystems">
        <title>Genome- and Community-Level Interaction Insights into Carbon Utilization and Element Cycling Functions of Hydrothermarchaeota in Hydrothermal Sediment.</title>
        <authorList>
            <person name="Zhou Z."/>
            <person name="Liu Y."/>
            <person name="Xu W."/>
            <person name="Pan J."/>
            <person name="Luo Z.H."/>
            <person name="Li M."/>
        </authorList>
    </citation>
    <scope>NUCLEOTIDE SEQUENCE [LARGE SCALE GENOMIC DNA]</scope>
    <source>
        <strain evidence="2">HyVt-115</strain>
    </source>
</reference>
<proteinExistence type="predicted"/>
<dbReference type="Pfam" id="PF06835">
    <property type="entry name" value="LptC"/>
    <property type="match status" value="1"/>
</dbReference>
<dbReference type="InterPro" id="IPR010664">
    <property type="entry name" value="LipoPS_assembly_LptC-rel"/>
</dbReference>
<keyword evidence="1" id="KW-0472">Membrane</keyword>
<dbReference type="NCBIfam" id="TIGR04409">
    <property type="entry name" value="LptC_YrbK"/>
    <property type="match status" value="1"/>
</dbReference>
<dbReference type="GO" id="GO:0015221">
    <property type="term" value="F:lipopolysaccharide transmembrane transporter activity"/>
    <property type="evidence" value="ECO:0007669"/>
    <property type="project" value="InterPro"/>
</dbReference>
<keyword evidence="1" id="KW-1133">Transmembrane helix</keyword>
<dbReference type="InterPro" id="IPR026265">
    <property type="entry name" value="LptC"/>
</dbReference>
<keyword evidence="1" id="KW-0812">Transmembrane</keyword>
<gene>
    <name evidence="2" type="primary">lptC</name>
    <name evidence="2" type="ORF">ENF32_03845</name>
</gene>
<sequence length="190" mass="21703">MGRSHPAVLAVKRPSLKILVTLLALSVLILFGWTLRRGLHFYKEEGQKVQEKKNYEKGYMENVHLTSTREGKVVWALDASRAQLVGKTIHLWNVKIEYMFKKDKPVIITAREGTLDKKKKLGKIWGDVTVRHQGETLKVEEILWNLNKNTLESPLPFKVTGRCMVEGTGFTAKPSLGWVKVKKLKKVVLQ</sequence>
<feature type="transmembrane region" description="Helical" evidence="1">
    <location>
        <begin position="16"/>
        <end position="35"/>
    </location>
</feature>
<dbReference type="Proteomes" id="UP000885690">
    <property type="component" value="Unassembled WGS sequence"/>
</dbReference>
<dbReference type="EMBL" id="DQWS01000145">
    <property type="protein sequence ID" value="HDD53181.1"/>
    <property type="molecule type" value="Genomic_DNA"/>
</dbReference>
<organism evidence="2">
    <name type="scientific">Thermosulfidibacter takaii</name>
    <dbReference type="NCBI Taxonomy" id="412593"/>
    <lineage>
        <taxon>Bacteria</taxon>
        <taxon>Pseudomonadati</taxon>
        <taxon>Thermosulfidibacterota</taxon>
        <taxon>Thermosulfidibacteria</taxon>
        <taxon>Thermosulfidibacterales</taxon>
        <taxon>Thermosulfidibacteraceae</taxon>
    </lineage>
</organism>
<evidence type="ECO:0000256" key="1">
    <source>
        <dbReference type="SAM" id="Phobius"/>
    </source>
</evidence>